<dbReference type="PROSITE" id="PS51257">
    <property type="entry name" value="PROKAR_LIPOPROTEIN"/>
    <property type="match status" value="1"/>
</dbReference>
<organism evidence="1 2">
    <name type="scientific">Klebsiella phage Pylas</name>
    <dbReference type="NCBI Taxonomy" id="2419682"/>
    <lineage>
        <taxon>Viruses</taxon>
        <taxon>Duplodnaviria</taxon>
        <taxon>Heunggongvirae</taxon>
        <taxon>Uroviricota</taxon>
        <taxon>Caudoviricetes</taxon>
        <taxon>Schitoviridae</taxon>
        <taxon>Humphriesvirinae</taxon>
        <taxon>Pylasvirus</taxon>
        <taxon>Pylasvirus pylas</taxon>
    </lineage>
</organism>
<sequence>MNNKLLIILSELRYWAVSNNTVAACKGNYLNIADWGKCEFFCMYCWLVQTKSKKYYADKIIQTFSQLNK</sequence>
<evidence type="ECO:0000313" key="2">
    <source>
        <dbReference type="Proteomes" id="UP000278488"/>
    </source>
</evidence>
<keyword evidence="2" id="KW-1185">Reference proteome</keyword>
<protein>
    <submittedName>
        <fullName evidence="1">Uncharacterized protein</fullName>
    </submittedName>
</protein>
<name>A0A3G3BYH9_9CAUD</name>
<reference evidence="2" key="1">
    <citation type="submission" date="2018-09" db="EMBL/GenBank/DDBJ databases">
        <title>Complete genome of Klebsiella pneumoniae phage Pylas.</title>
        <authorList>
            <person name="Powell J.E."/>
            <person name="Lessor L."/>
            <person name="O'Leary C.J."/>
            <person name="Liu M."/>
        </authorList>
    </citation>
    <scope>NUCLEOTIDE SEQUENCE [LARGE SCALE GENOMIC DNA]</scope>
</reference>
<gene>
    <name evidence="1" type="ORF">Pylas_023</name>
</gene>
<dbReference type="Proteomes" id="UP000278488">
    <property type="component" value="Segment"/>
</dbReference>
<dbReference type="EMBL" id="MH899585">
    <property type="protein sequence ID" value="AYP69277.1"/>
    <property type="molecule type" value="Genomic_DNA"/>
</dbReference>
<accession>A0A3G3BYH9</accession>
<evidence type="ECO:0000313" key="1">
    <source>
        <dbReference type="EMBL" id="AYP69277.1"/>
    </source>
</evidence>
<proteinExistence type="predicted"/>